<dbReference type="AlphaFoldDB" id="A0A953NBP5"/>
<dbReference type="InterPro" id="IPR007459">
    <property type="entry name" value="DNA_pol3_chi"/>
</dbReference>
<dbReference type="Gene3D" id="3.40.50.10110">
    <property type="entry name" value="DNA polymerase III subunit chi"/>
    <property type="match status" value="1"/>
</dbReference>
<keyword evidence="2" id="KW-1185">Reference proteome</keyword>
<dbReference type="Pfam" id="PF04364">
    <property type="entry name" value="DNA_pol3_chi"/>
    <property type="match status" value="1"/>
</dbReference>
<evidence type="ECO:0000313" key="2">
    <source>
        <dbReference type="Proteomes" id="UP000739565"/>
    </source>
</evidence>
<dbReference type="SUPFAM" id="SSF102400">
    <property type="entry name" value="DNA polymerase III chi subunit"/>
    <property type="match status" value="1"/>
</dbReference>
<dbReference type="Proteomes" id="UP000739565">
    <property type="component" value="Unassembled WGS sequence"/>
</dbReference>
<dbReference type="PANTHER" id="PTHR38767">
    <property type="entry name" value="DNA POLYMERASE III SUBUNIT CHI"/>
    <property type="match status" value="1"/>
</dbReference>
<proteinExistence type="predicted"/>
<reference evidence="1" key="1">
    <citation type="submission" date="2021-07" db="EMBL/GenBank/DDBJ databases">
        <title>New genus and species of the family Alcaligenaceae.</title>
        <authorList>
            <person name="Hahn M.W."/>
        </authorList>
    </citation>
    <scope>NUCLEOTIDE SEQUENCE</scope>
    <source>
        <strain evidence="1">LF4-65</strain>
    </source>
</reference>
<dbReference type="PANTHER" id="PTHR38767:SF1">
    <property type="entry name" value="DNA POLYMERASE III SUBUNIT CHI"/>
    <property type="match status" value="1"/>
</dbReference>
<name>A0A953NBP5_9BURK</name>
<comment type="caution">
    <text evidence="1">The sequence shown here is derived from an EMBL/GenBank/DDBJ whole genome shotgun (WGS) entry which is preliminary data.</text>
</comment>
<organism evidence="1 2">
    <name type="scientific">Zwartia hollandica</name>
    <dbReference type="NCBI Taxonomy" id="324606"/>
    <lineage>
        <taxon>Bacteria</taxon>
        <taxon>Pseudomonadati</taxon>
        <taxon>Pseudomonadota</taxon>
        <taxon>Betaproteobacteria</taxon>
        <taxon>Burkholderiales</taxon>
        <taxon>Alcaligenaceae</taxon>
        <taxon>Zwartia</taxon>
    </lineage>
</organism>
<dbReference type="GO" id="GO:0006260">
    <property type="term" value="P:DNA replication"/>
    <property type="evidence" value="ECO:0007669"/>
    <property type="project" value="InterPro"/>
</dbReference>
<evidence type="ECO:0000313" key="1">
    <source>
        <dbReference type="EMBL" id="MBZ1351398.1"/>
    </source>
</evidence>
<gene>
    <name evidence="1" type="ORF">KZZ10_12145</name>
</gene>
<dbReference type="EMBL" id="JAHXRI010000010">
    <property type="protein sequence ID" value="MBZ1351398.1"/>
    <property type="molecule type" value="Genomic_DNA"/>
</dbReference>
<dbReference type="InterPro" id="IPR036768">
    <property type="entry name" value="PolIII_chi_sf"/>
</dbReference>
<sequence>MARIDFAFGATERITQACQTSLRQYLAGQPLLVYCTDPARLKSFDLKLWAVDEAAFVPHVAAHDPLAAQTPIWLVSTDLPEALARAPATAWLLNLDDHCPPGIENVTRILEIVSEDDADKTAARERWRIYQAGGHDVKSFRLPTA</sequence>
<dbReference type="GO" id="GO:0003677">
    <property type="term" value="F:DNA binding"/>
    <property type="evidence" value="ECO:0007669"/>
    <property type="project" value="InterPro"/>
</dbReference>
<dbReference type="GO" id="GO:0003887">
    <property type="term" value="F:DNA-directed DNA polymerase activity"/>
    <property type="evidence" value="ECO:0007669"/>
    <property type="project" value="InterPro"/>
</dbReference>
<dbReference type="GO" id="GO:0032298">
    <property type="term" value="P:positive regulation of DNA-templated DNA replication initiation"/>
    <property type="evidence" value="ECO:0007669"/>
    <property type="project" value="TreeGrafter"/>
</dbReference>
<accession>A0A953NBP5</accession>
<protein>
    <submittedName>
        <fullName evidence="1">DNA polymerase III subunit chi</fullName>
    </submittedName>
</protein>
<dbReference type="RefSeq" id="WP_259661801.1">
    <property type="nucleotide sequence ID" value="NZ_JAHXRI010000010.1"/>
</dbReference>